<dbReference type="PANTHER" id="PTHR45125:SF3">
    <property type="entry name" value="NO-APICAL-MERISTEM-ASSOCIATED CARBOXY-TERMINAL DOMAIN PROTEIN"/>
    <property type="match status" value="1"/>
</dbReference>
<dbReference type="AlphaFoldDB" id="J3M6P7"/>
<dbReference type="EnsemblPlants" id="OB05G22710.1">
    <property type="protein sequence ID" value="OB05G22710.1"/>
    <property type="gene ID" value="OB05G22710"/>
</dbReference>
<dbReference type="Gramene" id="OB05G22710.1">
    <property type="protein sequence ID" value="OB05G22710.1"/>
    <property type="gene ID" value="OB05G22710"/>
</dbReference>
<evidence type="ECO:0000256" key="1">
    <source>
        <dbReference type="SAM" id="MobiDB-lite"/>
    </source>
</evidence>
<accession>J3M6P7</accession>
<organism evidence="3">
    <name type="scientific">Oryza brachyantha</name>
    <name type="common">malo sina</name>
    <dbReference type="NCBI Taxonomy" id="4533"/>
    <lineage>
        <taxon>Eukaryota</taxon>
        <taxon>Viridiplantae</taxon>
        <taxon>Streptophyta</taxon>
        <taxon>Embryophyta</taxon>
        <taxon>Tracheophyta</taxon>
        <taxon>Spermatophyta</taxon>
        <taxon>Magnoliopsida</taxon>
        <taxon>Liliopsida</taxon>
        <taxon>Poales</taxon>
        <taxon>Poaceae</taxon>
        <taxon>BOP clade</taxon>
        <taxon>Oryzoideae</taxon>
        <taxon>Oryzeae</taxon>
        <taxon>Oryzinae</taxon>
        <taxon>Oryza</taxon>
    </lineage>
</organism>
<evidence type="ECO:0000313" key="4">
    <source>
        <dbReference type="Proteomes" id="UP000006038"/>
    </source>
</evidence>
<feature type="region of interest" description="Disordered" evidence="1">
    <location>
        <begin position="1"/>
        <end position="24"/>
    </location>
</feature>
<evidence type="ECO:0000259" key="2">
    <source>
        <dbReference type="Pfam" id="PF14303"/>
    </source>
</evidence>
<feature type="compositionally biased region" description="Low complexity" evidence="1">
    <location>
        <begin position="218"/>
        <end position="232"/>
    </location>
</feature>
<dbReference type="STRING" id="4533.J3M6P7"/>
<keyword evidence="4" id="KW-1185">Reference proteome</keyword>
<dbReference type="InterPro" id="IPR029466">
    <property type="entry name" value="NAM-associated_C"/>
</dbReference>
<feature type="region of interest" description="Disordered" evidence="1">
    <location>
        <begin position="207"/>
        <end position="256"/>
    </location>
</feature>
<dbReference type="eggNOG" id="ENOG502S88Z">
    <property type="taxonomic scope" value="Eukaryota"/>
</dbReference>
<feature type="compositionally biased region" description="Basic residues" evidence="1">
    <location>
        <begin position="245"/>
        <end position="256"/>
    </location>
</feature>
<dbReference type="Pfam" id="PF14303">
    <property type="entry name" value="NAM-associated"/>
    <property type="match status" value="1"/>
</dbReference>
<dbReference type="PANTHER" id="PTHR45125">
    <property type="entry name" value="F21J9.4-RELATED"/>
    <property type="match status" value="1"/>
</dbReference>
<sequence length="348" mass="39894">MFRPPRARSMADGDTGVWSGSSNIPVTDELEESQRCTGYFTDLLANGVEQSQISNAINATTNEVPAIGKIFQGRGPAFSTEEDILLVSAWLNVGMDPIIGVDQSHGTMWARIHEYFHANKEIESTRSESSLLNRWSAIQHDVNVICGCLSRIECRQRSGTRETDKMAEACALFKAEDKKHRKFPVMHCWNILKDKPKWMDRRKEIACQKTSNKKQKTSANSSPASLQPAAPADGVCDAQPSGRPAGKKKEKQKLRHGRTIEAVDYLMERSLRGRELKKEERCQKAFTLQEEWIKLEREKFEFKKKEAEKAEKEEEERTLGLDLNTLNYHQQQYYEWQQKEILARRCNI</sequence>
<reference evidence="3" key="2">
    <citation type="submission" date="2013-04" db="UniProtKB">
        <authorList>
            <consortium name="EnsemblPlants"/>
        </authorList>
    </citation>
    <scope>IDENTIFICATION</scope>
</reference>
<reference evidence="3" key="1">
    <citation type="journal article" date="2013" name="Nat. Commun.">
        <title>Whole-genome sequencing of Oryza brachyantha reveals mechanisms underlying Oryza genome evolution.</title>
        <authorList>
            <person name="Chen J."/>
            <person name="Huang Q."/>
            <person name="Gao D."/>
            <person name="Wang J."/>
            <person name="Lang Y."/>
            <person name="Liu T."/>
            <person name="Li B."/>
            <person name="Bai Z."/>
            <person name="Luis Goicoechea J."/>
            <person name="Liang C."/>
            <person name="Chen C."/>
            <person name="Zhang W."/>
            <person name="Sun S."/>
            <person name="Liao Y."/>
            <person name="Zhang X."/>
            <person name="Yang L."/>
            <person name="Song C."/>
            <person name="Wang M."/>
            <person name="Shi J."/>
            <person name="Liu G."/>
            <person name="Liu J."/>
            <person name="Zhou H."/>
            <person name="Zhou W."/>
            <person name="Yu Q."/>
            <person name="An N."/>
            <person name="Chen Y."/>
            <person name="Cai Q."/>
            <person name="Wang B."/>
            <person name="Liu B."/>
            <person name="Min J."/>
            <person name="Huang Y."/>
            <person name="Wu H."/>
            <person name="Li Z."/>
            <person name="Zhang Y."/>
            <person name="Yin Y."/>
            <person name="Song W."/>
            <person name="Jiang J."/>
            <person name="Jackson S.A."/>
            <person name="Wing R.A."/>
            <person name="Wang J."/>
            <person name="Chen M."/>
        </authorList>
    </citation>
    <scope>NUCLEOTIDE SEQUENCE [LARGE SCALE GENOMIC DNA]</scope>
    <source>
        <strain evidence="3">cv. IRGC 101232</strain>
    </source>
</reference>
<name>J3M6P7_ORYBR</name>
<dbReference type="OMA" id="TYWARIH"/>
<feature type="domain" description="No apical meristem-associated C-terminal" evidence="2">
    <location>
        <begin position="181"/>
        <end position="341"/>
    </location>
</feature>
<evidence type="ECO:0000313" key="3">
    <source>
        <dbReference type="EnsemblPlants" id="OB05G22710.1"/>
    </source>
</evidence>
<protein>
    <recommendedName>
        <fullName evidence="2">No apical meristem-associated C-terminal domain-containing protein</fullName>
    </recommendedName>
</protein>
<dbReference type="Proteomes" id="UP000006038">
    <property type="component" value="Chromosome 5"/>
</dbReference>
<proteinExistence type="predicted"/>
<dbReference type="HOGENOM" id="CLU_012390_3_0_1"/>